<dbReference type="EMBL" id="JAALHA020000032">
    <property type="protein sequence ID" value="MDR9900240.1"/>
    <property type="molecule type" value="Genomic_DNA"/>
</dbReference>
<evidence type="ECO:0000313" key="5">
    <source>
        <dbReference type="Proteomes" id="UP000667802"/>
    </source>
</evidence>
<reference evidence="5" key="1">
    <citation type="journal article" date="2021" name="Science">
        <title>Hunting the eagle killer: A cyanobacterial neurotoxin causes vacuolar myelinopathy.</title>
        <authorList>
            <person name="Breinlinger S."/>
            <person name="Phillips T.J."/>
            <person name="Haram B.N."/>
            <person name="Mares J."/>
            <person name="Martinez Yerena J.A."/>
            <person name="Hrouzek P."/>
            <person name="Sobotka R."/>
            <person name="Henderson W.M."/>
            <person name="Schmieder P."/>
            <person name="Williams S.M."/>
            <person name="Lauderdale J.D."/>
            <person name="Wilde H.D."/>
            <person name="Gerrin W."/>
            <person name="Kust A."/>
            <person name="Washington J.W."/>
            <person name="Wagner C."/>
            <person name="Geier B."/>
            <person name="Liebeke M."/>
            <person name="Enke H."/>
            <person name="Niedermeyer T.H.J."/>
            <person name="Wilde S.B."/>
        </authorList>
    </citation>
    <scope>NUCLEOTIDE SEQUENCE [LARGE SCALE GENOMIC DNA]</scope>
    <source>
        <strain evidence="5">Thurmond2011</strain>
    </source>
</reference>
<dbReference type="SUPFAM" id="SSF47413">
    <property type="entry name" value="lambda repressor-like DNA-binding domains"/>
    <property type="match status" value="1"/>
</dbReference>
<dbReference type="InterPro" id="IPR010982">
    <property type="entry name" value="Lambda_DNA-bd_dom_sf"/>
</dbReference>
<gene>
    <name evidence="3" type="ORF">G7B40_037555</name>
    <name evidence="4" type="ORF">G7B40_037670</name>
</gene>
<evidence type="ECO:0000313" key="3">
    <source>
        <dbReference type="EMBL" id="MDR9900217.1"/>
    </source>
</evidence>
<dbReference type="InterPro" id="IPR001387">
    <property type="entry name" value="Cro/C1-type_HTH"/>
</dbReference>
<feature type="region of interest" description="Disordered" evidence="1">
    <location>
        <begin position="78"/>
        <end position="118"/>
    </location>
</feature>
<protein>
    <submittedName>
        <fullName evidence="3">Helix-turn-helix transcriptional regulator</fullName>
    </submittedName>
</protein>
<dbReference type="EMBL" id="JAALHA020000032">
    <property type="protein sequence ID" value="MDR9900217.1"/>
    <property type="molecule type" value="Genomic_DNA"/>
</dbReference>
<comment type="caution">
    <text evidence="3">The sequence shown here is derived from an EMBL/GenBank/DDBJ whole genome shotgun (WGS) entry which is preliminary data.</text>
</comment>
<reference evidence="3" key="2">
    <citation type="submission" date="2022-06" db="EMBL/GenBank/DDBJ databases">
        <title>More than just an Eagle Killer: The freshwater cyanobacterium Aetokthonos hydrillicola produces highly toxic dolastatin derivatives.</title>
        <authorList>
            <person name="Schwark M."/>
            <person name="Martinez Yerena J.A."/>
            <person name="Rohrborn K."/>
            <person name="Hrouzek P."/>
            <person name="Divoka P."/>
            <person name="Delawska K."/>
            <person name="Saha S."/>
            <person name="Wiley F."/>
            <person name="Enke H."/>
            <person name="Enke D."/>
            <person name="Wilde S.B."/>
            <person name="Vorreiter C."/>
            <person name="Sippl W."/>
            <person name="Sobotka R."/>
            <person name="Mares J."/>
            <person name="Niedermayer T.H.J."/>
        </authorList>
    </citation>
    <scope>NUCLEOTIDE SEQUENCE</scope>
    <source>
        <strain evidence="3">Thurmond2011</strain>
    </source>
</reference>
<dbReference type="GO" id="GO:0003677">
    <property type="term" value="F:DNA binding"/>
    <property type="evidence" value="ECO:0007669"/>
    <property type="project" value="InterPro"/>
</dbReference>
<dbReference type="RefSeq" id="WP_208340613.1">
    <property type="nucleotide sequence ID" value="NZ_CAWQFN010000329.1"/>
</dbReference>
<organism evidence="3 5">
    <name type="scientific">Aetokthonos hydrillicola Thurmond2011</name>
    <dbReference type="NCBI Taxonomy" id="2712845"/>
    <lineage>
        <taxon>Bacteria</taxon>
        <taxon>Bacillati</taxon>
        <taxon>Cyanobacteriota</taxon>
        <taxon>Cyanophyceae</taxon>
        <taxon>Nostocales</taxon>
        <taxon>Hapalosiphonaceae</taxon>
        <taxon>Aetokthonos</taxon>
    </lineage>
</organism>
<accession>A0AAP5IG84</accession>
<sequence length="129" mass="14399">MPQALIKWRLREVMARYNIKSVDLAKELNISPNAVSSLRKAKTMPRLDGNALNNLCNALNRLAEDLDEEVSPMTLIAYVRDPEPEQPQSASPVELSEQQLNGNKRTRGSHSSKGASTQVVWLMVNQEVS</sequence>
<keyword evidence="5" id="KW-1185">Reference proteome</keyword>
<dbReference type="Gene3D" id="1.10.260.40">
    <property type="entry name" value="lambda repressor-like DNA-binding domains"/>
    <property type="match status" value="1"/>
</dbReference>
<name>A0AAP5IG84_9CYAN</name>
<feature type="compositionally biased region" description="Polar residues" evidence="1">
    <location>
        <begin position="86"/>
        <end position="103"/>
    </location>
</feature>
<evidence type="ECO:0000256" key="1">
    <source>
        <dbReference type="SAM" id="MobiDB-lite"/>
    </source>
</evidence>
<feature type="domain" description="HTH cro/C1-type" evidence="2">
    <location>
        <begin position="10"/>
        <end position="66"/>
    </location>
</feature>
<dbReference type="PROSITE" id="PS50943">
    <property type="entry name" value="HTH_CROC1"/>
    <property type="match status" value="1"/>
</dbReference>
<dbReference type="CDD" id="cd00093">
    <property type="entry name" value="HTH_XRE"/>
    <property type="match status" value="1"/>
</dbReference>
<dbReference type="Pfam" id="PF13443">
    <property type="entry name" value="HTH_26"/>
    <property type="match status" value="1"/>
</dbReference>
<dbReference type="AlphaFoldDB" id="A0AAP5IG84"/>
<evidence type="ECO:0000259" key="2">
    <source>
        <dbReference type="PROSITE" id="PS50943"/>
    </source>
</evidence>
<dbReference type="Proteomes" id="UP000667802">
    <property type="component" value="Unassembled WGS sequence"/>
</dbReference>
<evidence type="ECO:0000313" key="4">
    <source>
        <dbReference type="EMBL" id="MDR9900240.1"/>
    </source>
</evidence>
<proteinExistence type="predicted"/>